<feature type="transmembrane region" description="Helical" evidence="8">
    <location>
        <begin position="280"/>
        <end position="298"/>
    </location>
</feature>
<evidence type="ECO:0000259" key="9">
    <source>
        <dbReference type="Pfam" id="PF01529"/>
    </source>
</evidence>
<dbReference type="Pfam" id="PF12796">
    <property type="entry name" value="Ank_2"/>
    <property type="match status" value="1"/>
</dbReference>
<evidence type="ECO:0000256" key="7">
    <source>
        <dbReference type="PROSITE-ProRule" id="PRU00023"/>
    </source>
</evidence>
<evidence type="ECO:0000256" key="1">
    <source>
        <dbReference type="ARBA" id="ARBA00004141"/>
    </source>
</evidence>
<dbReference type="AlphaFoldDB" id="A0A7J6MYW8"/>
<evidence type="ECO:0000256" key="3">
    <source>
        <dbReference type="ARBA" id="ARBA00022737"/>
    </source>
</evidence>
<dbReference type="GO" id="GO:0000139">
    <property type="term" value="C:Golgi membrane"/>
    <property type="evidence" value="ECO:0007669"/>
    <property type="project" value="TreeGrafter"/>
</dbReference>
<comment type="catalytic activity">
    <reaction evidence="8">
        <text>L-cysteinyl-[protein] + hexadecanoyl-CoA = S-hexadecanoyl-L-cysteinyl-[protein] + CoA</text>
        <dbReference type="Rhea" id="RHEA:36683"/>
        <dbReference type="Rhea" id="RHEA-COMP:10131"/>
        <dbReference type="Rhea" id="RHEA-COMP:11032"/>
        <dbReference type="ChEBI" id="CHEBI:29950"/>
        <dbReference type="ChEBI" id="CHEBI:57287"/>
        <dbReference type="ChEBI" id="CHEBI:57379"/>
        <dbReference type="ChEBI" id="CHEBI:74151"/>
        <dbReference type="EC" id="2.3.1.225"/>
    </reaction>
</comment>
<dbReference type="Pfam" id="PF01529">
    <property type="entry name" value="DHHC"/>
    <property type="match status" value="1"/>
</dbReference>
<sequence length="614" mass="69499">MLTATRLLEPTRSLGDDSRGIEMTKANLQLPDPFQRDADGNTILHWALWHKDHDTTRKLLSTPMAQALVEQANASGETPIVWAAKASNTVGVRLLVEAVKPLSEAGTDAPQLLTDTRDMDGFTLLIVCAQFDNVAMMEWLWLTGGLFIDERDSLGRTALHWAAYKGHRKSVQWLLSRGALLAERDIDGMTPLHLAAMQGQDMVCSVTCFIYHPAGRGSSPAFVLIQVIEILIDVGAVLLLDLPNSSGEFLSAFVIEFAFFSCLLWPWLNEDLWDSLWLHLQALCLILTIFLWAVTCYSDPGWLAEYPLGSQLDDCQELKTELTQQMLPTTSYEVLLVAPGRGQPAGEAWATLERSQRNTYDHLWLTSTRPSSASEYDWGFNGSVVNGSHDRDSTTTNDAPGRRLRRKLSELRREGVPAEYYKLLCEGRFKQVCVICRVVHRLRSRHCKECRRCVDRLDHHCPWIDNCVGLGNQRSFYLFLLVLVAGLAISYYLVFRFISTVTFREGFPPELEVDALTILVVLFAAANFLWAGFVVSLFLRQTCFMLLNLTTAEVLTKPAHVRRRFADSRCKYWYLWGFCSLSLPLDIFNRLVAYWTLNHSSQDQQDFGDPDERG</sequence>
<dbReference type="PANTHER" id="PTHR24161">
    <property type="entry name" value="ANK_REP_REGION DOMAIN-CONTAINING PROTEIN-RELATED"/>
    <property type="match status" value="1"/>
</dbReference>
<feature type="transmembrane region" description="Helical" evidence="8">
    <location>
        <begin position="249"/>
        <end position="268"/>
    </location>
</feature>
<keyword evidence="3" id="KW-0677">Repeat</keyword>
<keyword evidence="4 8" id="KW-1133">Transmembrane helix</keyword>
<name>A0A7J6MYW8_PERCH</name>
<comment type="similarity">
    <text evidence="8">Belongs to the DHHC palmitoyltransferase family.</text>
</comment>
<keyword evidence="11" id="KW-1185">Reference proteome</keyword>
<dbReference type="GO" id="GO:0019706">
    <property type="term" value="F:protein-cysteine S-palmitoyltransferase activity"/>
    <property type="evidence" value="ECO:0007669"/>
    <property type="project" value="UniProtKB-EC"/>
</dbReference>
<dbReference type="InterPro" id="IPR001594">
    <property type="entry name" value="Palmitoyltrfase_DHHC"/>
</dbReference>
<keyword evidence="8" id="KW-0012">Acyltransferase</keyword>
<dbReference type="Proteomes" id="UP000591131">
    <property type="component" value="Unassembled WGS sequence"/>
</dbReference>
<dbReference type="EC" id="2.3.1.225" evidence="8"/>
<keyword evidence="5 7" id="KW-0040">ANK repeat</keyword>
<dbReference type="InterPro" id="IPR036770">
    <property type="entry name" value="Ankyrin_rpt-contain_sf"/>
</dbReference>
<dbReference type="EMBL" id="JAAPAO010000027">
    <property type="protein sequence ID" value="KAF4676828.1"/>
    <property type="molecule type" value="Genomic_DNA"/>
</dbReference>
<feature type="transmembrane region" description="Helical" evidence="8">
    <location>
        <begin position="221"/>
        <end position="242"/>
    </location>
</feature>
<dbReference type="OrthoDB" id="331948at2759"/>
<dbReference type="SUPFAM" id="SSF48403">
    <property type="entry name" value="Ankyrin repeat"/>
    <property type="match status" value="1"/>
</dbReference>
<gene>
    <name evidence="10" type="ORF">FOL47_004762</name>
</gene>
<dbReference type="PROSITE" id="PS50297">
    <property type="entry name" value="ANK_REP_REGION"/>
    <property type="match status" value="1"/>
</dbReference>
<evidence type="ECO:0000256" key="4">
    <source>
        <dbReference type="ARBA" id="ARBA00022989"/>
    </source>
</evidence>
<evidence type="ECO:0000313" key="11">
    <source>
        <dbReference type="Proteomes" id="UP000591131"/>
    </source>
</evidence>
<keyword evidence="6 8" id="KW-0472">Membrane</keyword>
<protein>
    <recommendedName>
        <fullName evidence="8">Palmitoyltransferase</fullName>
        <ecNumber evidence="8">2.3.1.225</ecNumber>
    </recommendedName>
</protein>
<feature type="transmembrane region" description="Helical" evidence="8">
    <location>
        <begin position="476"/>
        <end position="495"/>
    </location>
</feature>
<evidence type="ECO:0000256" key="8">
    <source>
        <dbReference type="RuleBase" id="RU079119"/>
    </source>
</evidence>
<dbReference type="InterPro" id="IPR002110">
    <property type="entry name" value="Ankyrin_rpt"/>
</dbReference>
<reference evidence="10 11" key="1">
    <citation type="submission" date="2020-04" db="EMBL/GenBank/DDBJ databases">
        <title>Perkinsus chesapeaki whole genome sequence.</title>
        <authorList>
            <person name="Bogema D.R."/>
        </authorList>
    </citation>
    <scope>NUCLEOTIDE SEQUENCE [LARGE SCALE GENOMIC DNA]</scope>
    <source>
        <strain evidence="10">ATCC PRA-425</strain>
    </source>
</reference>
<organism evidence="10 11">
    <name type="scientific">Perkinsus chesapeaki</name>
    <name type="common">Clam parasite</name>
    <name type="synonym">Perkinsus andrewsi</name>
    <dbReference type="NCBI Taxonomy" id="330153"/>
    <lineage>
        <taxon>Eukaryota</taxon>
        <taxon>Sar</taxon>
        <taxon>Alveolata</taxon>
        <taxon>Perkinsozoa</taxon>
        <taxon>Perkinsea</taxon>
        <taxon>Perkinsida</taxon>
        <taxon>Perkinsidae</taxon>
        <taxon>Perkinsus</taxon>
    </lineage>
</organism>
<feature type="transmembrane region" description="Helical" evidence="8">
    <location>
        <begin position="515"/>
        <end position="539"/>
    </location>
</feature>
<keyword evidence="2 8" id="KW-0812">Transmembrane</keyword>
<dbReference type="SMART" id="SM00248">
    <property type="entry name" value="ANK"/>
    <property type="match status" value="5"/>
</dbReference>
<dbReference type="PROSITE" id="PS50088">
    <property type="entry name" value="ANK_REPEAT"/>
    <property type="match status" value="1"/>
</dbReference>
<evidence type="ECO:0000256" key="5">
    <source>
        <dbReference type="ARBA" id="ARBA00023043"/>
    </source>
</evidence>
<feature type="repeat" description="ANK" evidence="7">
    <location>
        <begin position="154"/>
        <end position="186"/>
    </location>
</feature>
<comment type="subcellular location">
    <subcellularLocation>
        <location evidence="1">Membrane</location>
        <topology evidence="1">Multi-pass membrane protein</topology>
    </subcellularLocation>
</comment>
<feature type="domain" description="Palmitoyltransferase DHHC" evidence="9">
    <location>
        <begin position="429"/>
        <end position="555"/>
    </location>
</feature>
<dbReference type="PROSITE" id="PS50216">
    <property type="entry name" value="DHHC"/>
    <property type="match status" value="1"/>
</dbReference>
<proteinExistence type="inferred from homology"/>
<comment type="domain">
    <text evidence="8">The DHHC domain is required for palmitoyltransferase activity.</text>
</comment>
<evidence type="ECO:0000256" key="6">
    <source>
        <dbReference type="ARBA" id="ARBA00023136"/>
    </source>
</evidence>
<evidence type="ECO:0000256" key="2">
    <source>
        <dbReference type="ARBA" id="ARBA00022692"/>
    </source>
</evidence>
<dbReference type="PANTHER" id="PTHR24161:SF17">
    <property type="entry name" value="PALMITOYLTRANSFERASE"/>
    <property type="match status" value="1"/>
</dbReference>
<accession>A0A7J6MYW8</accession>
<comment type="caution">
    <text evidence="10">The sequence shown here is derived from an EMBL/GenBank/DDBJ whole genome shotgun (WGS) entry which is preliminary data.</text>
</comment>
<keyword evidence="8" id="KW-0808">Transferase</keyword>
<feature type="transmembrane region" description="Helical" evidence="8">
    <location>
        <begin position="572"/>
        <end position="597"/>
    </location>
</feature>
<evidence type="ECO:0000313" key="10">
    <source>
        <dbReference type="EMBL" id="KAF4676828.1"/>
    </source>
</evidence>
<dbReference type="Gene3D" id="1.25.40.20">
    <property type="entry name" value="Ankyrin repeat-containing domain"/>
    <property type="match status" value="1"/>
</dbReference>